<evidence type="ECO:0000256" key="14">
    <source>
        <dbReference type="ARBA" id="ARBA00022884"/>
    </source>
</evidence>
<dbReference type="AlphaFoldDB" id="T5AI62"/>
<dbReference type="Pfam" id="PF00324">
    <property type="entry name" value="AA_permease"/>
    <property type="match status" value="1"/>
</dbReference>
<feature type="domain" description="PIN" evidence="21">
    <location>
        <begin position="85"/>
        <end position="204"/>
    </location>
</feature>
<keyword evidence="6" id="KW-0963">Cytoplasm</keyword>
<dbReference type="CDD" id="cd09862">
    <property type="entry name" value="PIN_Rrp44-like"/>
    <property type="match status" value="1"/>
</dbReference>
<evidence type="ECO:0000256" key="13">
    <source>
        <dbReference type="ARBA" id="ARBA00022839"/>
    </source>
</evidence>
<evidence type="ECO:0000313" key="24">
    <source>
        <dbReference type="Proteomes" id="UP000019374"/>
    </source>
</evidence>
<evidence type="ECO:0000256" key="18">
    <source>
        <dbReference type="ARBA" id="ARBA00077930"/>
    </source>
</evidence>
<dbReference type="SMART" id="SM00670">
    <property type="entry name" value="PINc"/>
    <property type="match status" value="1"/>
</dbReference>
<feature type="transmembrane region" description="Helical" evidence="20">
    <location>
        <begin position="900"/>
        <end position="917"/>
    </location>
</feature>
<dbReference type="EMBL" id="KE652327">
    <property type="protein sequence ID" value="EQL02279.1"/>
    <property type="molecule type" value="Genomic_DNA"/>
</dbReference>
<evidence type="ECO:0000256" key="20">
    <source>
        <dbReference type="SAM" id="Phobius"/>
    </source>
</evidence>
<proteinExistence type="inferred from homology"/>
<evidence type="ECO:0000259" key="21">
    <source>
        <dbReference type="SMART" id="SM00670"/>
    </source>
</evidence>
<dbReference type="FunFam" id="3.40.50.1010:FF:000010">
    <property type="entry name" value="Exosome complex exonuclease DIS3"/>
    <property type="match status" value="1"/>
</dbReference>
<keyword evidence="13" id="KW-0269">Exonuclease</keyword>
<evidence type="ECO:0000256" key="11">
    <source>
        <dbReference type="ARBA" id="ARBA00022801"/>
    </source>
</evidence>
<dbReference type="GO" id="GO:0000177">
    <property type="term" value="C:cytoplasmic exosome (RNase complex)"/>
    <property type="evidence" value="ECO:0007669"/>
    <property type="project" value="TreeGrafter"/>
</dbReference>
<evidence type="ECO:0000256" key="7">
    <source>
        <dbReference type="ARBA" id="ARBA00022552"/>
    </source>
</evidence>
<dbReference type="eggNOG" id="KOG1286">
    <property type="taxonomic scope" value="Eukaryota"/>
</dbReference>
<keyword evidence="12" id="KW-0271">Exosome</keyword>
<comment type="subcellular location">
    <subcellularLocation>
        <location evidence="3">Cytoplasm</location>
    </subcellularLocation>
    <subcellularLocation>
        <location evidence="2">Membrane</location>
        <topology evidence="2">Multi-pass membrane protein</topology>
    </subcellularLocation>
    <subcellularLocation>
        <location evidence="4">Nucleus</location>
        <location evidence="4">Nucleolus</location>
    </subcellularLocation>
</comment>
<dbReference type="FunFam" id="2.40.50.690:FF:000005">
    <property type="entry name" value="Exosome complex exonuclease dis3"/>
    <property type="match status" value="1"/>
</dbReference>
<evidence type="ECO:0000313" key="23">
    <source>
        <dbReference type="EMBL" id="EQL02279.1"/>
    </source>
</evidence>
<dbReference type="GO" id="GO:0016020">
    <property type="term" value="C:membrane"/>
    <property type="evidence" value="ECO:0007669"/>
    <property type="project" value="UniProtKB-SubCell"/>
</dbReference>
<accession>T5AI62</accession>
<dbReference type="GO" id="GO:0055085">
    <property type="term" value="P:transmembrane transport"/>
    <property type="evidence" value="ECO:0007669"/>
    <property type="project" value="InterPro"/>
</dbReference>
<keyword evidence="14" id="KW-0694">RNA-binding</keyword>
<dbReference type="PANTHER" id="PTHR23355">
    <property type="entry name" value="RIBONUCLEASE"/>
    <property type="match status" value="1"/>
</dbReference>
<keyword evidence="8 20" id="KW-0812">Transmembrane</keyword>
<dbReference type="GO" id="GO:0000176">
    <property type="term" value="C:nuclear exosome (RNase complex)"/>
    <property type="evidence" value="ECO:0007669"/>
    <property type="project" value="TreeGrafter"/>
</dbReference>
<dbReference type="SUPFAM" id="SSF50249">
    <property type="entry name" value="Nucleic acid-binding proteins"/>
    <property type="match status" value="2"/>
</dbReference>
<dbReference type="Proteomes" id="UP000019374">
    <property type="component" value="Unassembled WGS sequence"/>
</dbReference>
<comment type="similarity">
    <text evidence="5">Belongs to the RNR ribonuclease family.</text>
</comment>
<evidence type="ECO:0000256" key="1">
    <source>
        <dbReference type="ARBA" id="ARBA00001946"/>
    </source>
</evidence>
<dbReference type="Pfam" id="PF17216">
    <property type="entry name" value="Rrp44_CSD1"/>
    <property type="match status" value="1"/>
</dbReference>
<dbReference type="InterPro" id="IPR050180">
    <property type="entry name" value="RNR_Ribonuclease"/>
</dbReference>
<evidence type="ECO:0000256" key="3">
    <source>
        <dbReference type="ARBA" id="ARBA00004496"/>
    </source>
</evidence>
<dbReference type="GO" id="GO:0004519">
    <property type="term" value="F:endonuclease activity"/>
    <property type="evidence" value="ECO:0007669"/>
    <property type="project" value="UniProtKB-KW"/>
</dbReference>
<dbReference type="SMART" id="SM00955">
    <property type="entry name" value="RNB"/>
    <property type="match status" value="1"/>
</dbReference>
<reference evidence="23 24" key="1">
    <citation type="journal article" date="2013" name="Chin. Sci. Bull.">
        <title>Genome survey uncovers the secrets of sex and lifestyle in caterpillar fungus.</title>
        <authorList>
            <person name="Hu X."/>
            <person name="Zhang Y."/>
            <person name="Xiao G."/>
            <person name="Zheng P."/>
            <person name="Xia Y."/>
            <person name="Zhang X."/>
            <person name="St Leger R.J."/>
            <person name="Liu X."/>
            <person name="Wang C."/>
        </authorList>
    </citation>
    <scope>NUCLEOTIDE SEQUENCE [LARGE SCALE GENOMIC DNA]</scope>
    <source>
        <strain evidence="24">Co18 / CGMCC 3.14243</strain>
        <tissue evidence="23">Fruit-body</tissue>
    </source>
</reference>
<evidence type="ECO:0000256" key="4">
    <source>
        <dbReference type="ARBA" id="ARBA00004604"/>
    </source>
</evidence>
<evidence type="ECO:0000259" key="22">
    <source>
        <dbReference type="SMART" id="SM00955"/>
    </source>
</evidence>
<dbReference type="InterPro" id="IPR002716">
    <property type="entry name" value="PIN_dom"/>
</dbReference>
<keyword evidence="11" id="KW-0378">Hydrolase</keyword>
<comment type="cofactor">
    <cofactor evidence="1">
        <name>Mg(2+)</name>
        <dbReference type="ChEBI" id="CHEBI:18420"/>
    </cofactor>
</comment>
<organism evidence="23 24">
    <name type="scientific">Ophiocordyceps sinensis (strain Co18 / CGMCC 3.14243)</name>
    <name type="common">Yarsagumba caterpillar fungus</name>
    <name type="synonym">Hirsutella sinensis</name>
    <dbReference type="NCBI Taxonomy" id="911162"/>
    <lineage>
        <taxon>Eukaryota</taxon>
        <taxon>Fungi</taxon>
        <taxon>Dikarya</taxon>
        <taxon>Ascomycota</taxon>
        <taxon>Pezizomycotina</taxon>
        <taxon>Sordariomycetes</taxon>
        <taxon>Hypocreomycetidae</taxon>
        <taxon>Hypocreales</taxon>
        <taxon>Ophiocordycipitaceae</taxon>
        <taxon>Ophiocordyceps</taxon>
    </lineage>
</organism>
<feature type="transmembrane region" description="Helical" evidence="20">
    <location>
        <begin position="1010"/>
        <end position="1031"/>
    </location>
</feature>
<dbReference type="Pfam" id="PF13638">
    <property type="entry name" value="PIN_4"/>
    <property type="match status" value="1"/>
</dbReference>
<dbReference type="OrthoDB" id="372421at2759"/>
<evidence type="ECO:0000256" key="8">
    <source>
        <dbReference type="ARBA" id="ARBA00022692"/>
    </source>
</evidence>
<dbReference type="PANTHER" id="PTHR23355:SF35">
    <property type="entry name" value="EXOSOME COMPLEX EXONUCLEASE RRP44"/>
    <property type="match status" value="1"/>
</dbReference>
<dbReference type="GO" id="GO:0071031">
    <property type="term" value="P:nuclear mRNA surveillance of mRNA 3'-end processing"/>
    <property type="evidence" value="ECO:0007669"/>
    <property type="project" value="TreeGrafter"/>
</dbReference>
<protein>
    <recommendedName>
        <fullName evidence="19">Chromosome disjunction protein 3</fullName>
    </recommendedName>
    <alternativeName>
        <fullName evidence="18">Ribosomal RNA-processing protein 44</fullName>
    </alternativeName>
</protein>
<evidence type="ECO:0000256" key="16">
    <source>
        <dbReference type="ARBA" id="ARBA00023136"/>
    </source>
</evidence>
<dbReference type="GO" id="GO:0005730">
    <property type="term" value="C:nucleolus"/>
    <property type="evidence" value="ECO:0007669"/>
    <property type="project" value="UniProtKB-SubCell"/>
</dbReference>
<dbReference type="GO" id="GO:0000175">
    <property type="term" value="F:3'-5'-RNA exonuclease activity"/>
    <property type="evidence" value="ECO:0007669"/>
    <property type="project" value="UniProtKB-ARBA"/>
</dbReference>
<evidence type="ECO:0000256" key="10">
    <source>
        <dbReference type="ARBA" id="ARBA00022759"/>
    </source>
</evidence>
<dbReference type="HOGENOM" id="CLU_002333_5_0_1"/>
<dbReference type="Gene3D" id="2.40.50.690">
    <property type="match status" value="1"/>
</dbReference>
<evidence type="ECO:0000256" key="5">
    <source>
        <dbReference type="ARBA" id="ARBA00005785"/>
    </source>
</evidence>
<dbReference type="InterPro" id="IPR029060">
    <property type="entry name" value="PIN-like_dom_sf"/>
</dbReference>
<dbReference type="Gene3D" id="1.20.1740.10">
    <property type="entry name" value="Amino acid/polyamine transporter I"/>
    <property type="match status" value="1"/>
</dbReference>
<dbReference type="InterPro" id="IPR033771">
    <property type="entry name" value="Rrp44_CSD1"/>
</dbReference>
<dbReference type="GO" id="GO:0071034">
    <property type="term" value="P:CUT catabolic process"/>
    <property type="evidence" value="ECO:0007669"/>
    <property type="project" value="UniProtKB-ARBA"/>
</dbReference>
<keyword evidence="17" id="KW-0539">Nucleus</keyword>
<evidence type="ECO:0000256" key="15">
    <source>
        <dbReference type="ARBA" id="ARBA00022989"/>
    </source>
</evidence>
<dbReference type="SUPFAM" id="SSF88723">
    <property type="entry name" value="PIN domain-like"/>
    <property type="match status" value="1"/>
</dbReference>
<evidence type="ECO:0000256" key="17">
    <source>
        <dbReference type="ARBA" id="ARBA00023242"/>
    </source>
</evidence>
<keyword evidence="9" id="KW-0540">Nuclease</keyword>
<dbReference type="Pfam" id="PF17849">
    <property type="entry name" value="OB_Dis3"/>
    <property type="match status" value="1"/>
</dbReference>
<dbReference type="Pfam" id="PF00773">
    <property type="entry name" value="RNB"/>
    <property type="match status" value="1"/>
</dbReference>
<feature type="domain" description="RNB" evidence="22">
    <location>
        <begin position="514"/>
        <end position="803"/>
    </location>
</feature>
<sequence>MTSLKRSQAADPLAANISSKVYVRSTRSGKVQKIVREVYLRTDIPCSSKICRACLEAAPRNAAGQVLPFVLSDKPAGTKAFPGGHYLVPDTNALLNAMDLFEQSSSFHDVVVLQTVLEELRNRSLPLYNRLMGLTKSEDKRFYVFHNDFRLETYVIREPNESVNDRNDRAIRLAVKWYGDHLARTRTTKVPAMVMLSDDQDNVRKAREQGLNASLLVDYVRGLKDGEKLLDMVAESQSRGGGFNKASQMLYPEYYTLSRMMTGVKAGLMHQGIFNVSPYNYLEGSIKVPAFPKPLLVLGRESINRAVDGDVVVVELLPQEKWKEPSTKIIEEEAMTRNENADAEGREDFVSDKERKALQEEVKRTQKSLSESQPQPTAQVVGVIKRNWRQYVGHIDPSSASKSSQGRKQESVFFVPMDKKIPKIRLRTRQVSELLGKRLLVTMDAWERDSRHPVGHLVRSLGELETKAAETEALLLEWDVQYRPFPKTVLDCLPKEGHDWRVPESMEDAGWRDREDLRGLLVCSIDPPGCQDIDDALHARKLPNGNFEVGVHIADVSNFVKPATAMDAEASVRGTTVYLVDKRIDMLPMLLGTDLCSLKPHVERFAFSVFWEVDANADIVGSRFTKSVIKSREAFSYQQAQLRIDDKSQQDELTEGMRTLLMLSKRLRKKRMEAGALSLSSPEVKVQMESETSDPIDIQTKELLDTNSLVEEFMLLANISVAAKINEAFPQTAILRRHAAPPKTNFDELANQLRVKKGLELRSDSSKALADSLDRCVEAAEPFFNTLTPAKSLPGAIKQVFWRITVFYILGLFFVGLLVDSNDPALLSESAYADVKASPFVLVGKYANLRGFDHFMNLVILVSVLSIGVSGVYGGSRTLTALAQQGYAPKLFTYIDKSGRPLPSVVFMLIFGMLAFVNLDAKGPVVFEWLQALSSLAALFTWGSICLAHIRFRKAWEFHGHTLDEIPFKAAAGVWGSWLGLALCFLVLAAQFFTAIVAPPGKSGMGTAEGFFKSYLAAPVVIGFWIFGYVWKREGWIRTAQMDVDTGRRELDWVAIHAYRERVASWPAWRRLLHLIM</sequence>
<evidence type="ECO:0000256" key="12">
    <source>
        <dbReference type="ARBA" id="ARBA00022835"/>
    </source>
</evidence>
<feature type="transmembrane region" description="Helical" evidence="20">
    <location>
        <begin position="929"/>
        <end position="950"/>
    </location>
</feature>
<dbReference type="InterPro" id="IPR001900">
    <property type="entry name" value="RNase_II/R"/>
</dbReference>
<dbReference type="Gene3D" id="3.40.50.1010">
    <property type="entry name" value="5'-nuclease"/>
    <property type="match status" value="1"/>
</dbReference>
<evidence type="ECO:0000256" key="19">
    <source>
        <dbReference type="ARBA" id="ARBA00081547"/>
    </source>
</evidence>
<evidence type="ECO:0000256" key="9">
    <source>
        <dbReference type="ARBA" id="ARBA00022722"/>
    </source>
</evidence>
<feature type="transmembrane region" description="Helical" evidence="20">
    <location>
        <begin position="971"/>
        <end position="998"/>
    </location>
</feature>
<keyword evidence="15 20" id="KW-1133">Transmembrane helix</keyword>
<evidence type="ECO:0000256" key="2">
    <source>
        <dbReference type="ARBA" id="ARBA00004141"/>
    </source>
</evidence>
<feature type="transmembrane region" description="Helical" evidence="20">
    <location>
        <begin position="855"/>
        <end position="875"/>
    </location>
</feature>
<dbReference type="InterPro" id="IPR004841">
    <property type="entry name" value="AA-permease/SLC12A_dom"/>
</dbReference>
<dbReference type="GO" id="GO:0006364">
    <property type="term" value="P:rRNA processing"/>
    <property type="evidence" value="ECO:0007669"/>
    <property type="project" value="UniProtKB-KW"/>
</dbReference>
<keyword evidence="7" id="KW-0698">rRNA processing</keyword>
<dbReference type="InterPro" id="IPR041505">
    <property type="entry name" value="Dis3_CSD2"/>
</dbReference>
<dbReference type="Gene3D" id="2.40.50.700">
    <property type="match status" value="1"/>
</dbReference>
<gene>
    <name evidence="23" type="ORF">OCS_02007</name>
</gene>
<dbReference type="eggNOG" id="KOG2102">
    <property type="taxonomic scope" value="Eukaryota"/>
</dbReference>
<dbReference type="FunFam" id="2.40.50.700:FF:000001">
    <property type="entry name" value="Exosome complex exonuclease exoribonuclease (Rrp44)"/>
    <property type="match status" value="1"/>
</dbReference>
<keyword evidence="10" id="KW-0255">Endonuclease</keyword>
<dbReference type="InterPro" id="IPR012340">
    <property type="entry name" value="NA-bd_OB-fold"/>
</dbReference>
<dbReference type="GO" id="GO:0003723">
    <property type="term" value="F:RNA binding"/>
    <property type="evidence" value="ECO:0007669"/>
    <property type="project" value="UniProtKB-KW"/>
</dbReference>
<evidence type="ECO:0000256" key="6">
    <source>
        <dbReference type="ARBA" id="ARBA00022490"/>
    </source>
</evidence>
<keyword evidence="16 20" id="KW-0472">Membrane</keyword>
<dbReference type="GO" id="GO:0016075">
    <property type="term" value="P:rRNA catabolic process"/>
    <property type="evidence" value="ECO:0007669"/>
    <property type="project" value="TreeGrafter"/>
</dbReference>
<name>T5AI62_OPHSC</name>